<evidence type="ECO:0000313" key="4">
    <source>
        <dbReference type="Proteomes" id="UP000250235"/>
    </source>
</evidence>
<proteinExistence type="predicted"/>
<reference evidence="3 4" key="1">
    <citation type="journal article" date="2015" name="Proc. Natl. Acad. Sci. U.S.A.">
        <title>The resurrection genome of Boea hygrometrica: A blueprint for survival of dehydration.</title>
        <authorList>
            <person name="Xiao L."/>
            <person name="Yang G."/>
            <person name="Zhang L."/>
            <person name="Yang X."/>
            <person name="Zhao S."/>
            <person name="Ji Z."/>
            <person name="Zhou Q."/>
            <person name="Hu M."/>
            <person name="Wang Y."/>
            <person name="Chen M."/>
            <person name="Xu Y."/>
            <person name="Jin H."/>
            <person name="Xiao X."/>
            <person name="Hu G."/>
            <person name="Bao F."/>
            <person name="Hu Y."/>
            <person name="Wan P."/>
            <person name="Li L."/>
            <person name="Deng X."/>
            <person name="Kuang T."/>
            <person name="Xiang C."/>
            <person name="Zhu J.K."/>
            <person name="Oliver M.J."/>
            <person name="He Y."/>
        </authorList>
    </citation>
    <scope>NUCLEOTIDE SEQUENCE [LARGE SCALE GENOMIC DNA]</scope>
    <source>
        <strain evidence="4">cv. XS01</strain>
    </source>
</reference>
<dbReference type="FunFam" id="3.30.70.270:FF:000020">
    <property type="entry name" value="Transposon Tf2-6 polyprotein-like Protein"/>
    <property type="match status" value="1"/>
</dbReference>
<dbReference type="InterPro" id="IPR043128">
    <property type="entry name" value="Rev_trsase/Diguanyl_cyclase"/>
</dbReference>
<evidence type="ECO:0000259" key="2">
    <source>
        <dbReference type="Pfam" id="PF17919"/>
    </source>
</evidence>
<dbReference type="Pfam" id="PF08284">
    <property type="entry name" value="RVP_2"/>
    <property type="match status" value="1"/>
</dbReference>
<dbReference type="Proteomes" id="UP000250235">
    <property type="component" value="Unassembled WGS sequence"/>
</dbReference>
<dbReference type="OrthoDB" id="1685174at2759"/>
<organism evidence="3 4">
    <name type="scientific">Dorcoceras hygrometricum</name>
    <dbReference type="NCBI Taxonomy" id="472368"/>
    <lineage>
        <taxon>Eukaryota</taxon>
        <taxon>Viridiplantae</taxon>
        <taxon>Streptophyta</taxon>
        <taxon>Embryophyta</taxon>
        <taxon>Tracheophyta</taxon>
        <taxon>Spermatophyta</taxon>
        <taxon>Magnoliopsida</taxon>
        <taxon>eudicotyledons</taxon>
        <taxon>Gunneridae</taxon>
        <taxon>Pentapetalae</taxon>
        <taxon>asterids</taxon>
        <taxon>lamiids</taxon>
        <taxon>Lamiales</taxon>
        <taxon>Gesneriaceae</taxon>
        <taxon>Didymocarpoideae</taxon>
        <taxon>Trichosporeae</taxon>
        <taxon>Loxocarpinae</taxon>
        <taxon>Dorcoceras</taxon>
    </lineage>
</organism>
<dbReference type="Pfam" id="PF17919">
    <property type="entry name" value="RT_RNaseH_2"/>
    <property type="match status" value="1"/>
</dbReference>
<evidence type="ECO:0000313" key="3">
    <source>
        <dbReference type="EMBL" id="KZV28138.1"/>
    </source>
</evidence>
<dbReference type="GO" id="GO:0003824">
    <property type="term" value="F:catalytic activity"/>
    <property type="evidence" value="ECO:0007669"/>
    <property type="project" value="UniProtKB-KW"/>
</dbReference>
<evidence type="ECO:0000256" key="1">
    <source>
        <dbReference type="ARBA" id="ARBA00023268"/>
    </source>
</evidence>
<name>A0A2Z7B3R9_9LAMI</name>
<feature type="domain" description="Reverse transcriptase/retrotransposon-derived protein RNase H-like" evidence="2">
    <location>
        <begin position="398"/>
        <end position="439"/>
    </location>
</feature>
<accession>A0A2Z7B3R9</accession>
<dbReference type="PANTHER" id="PTHR37984">
    <property type="entry name" value="PROTEIN CBG26694"/>
    <property type="match status" value="1"/>
</dbReference>
<dbReference type="PANTHER" id="PTHR37984:SF5">
    <property type="entry name" value="PROTEIN NYNRIN-LIKE"/>
    <property type="match status" value="1"/>
</dbReference>
<protein>
    <submittedName>
        <fullName evidence="3">DNA/RNA polymerase superfamily protein</fullName>
    </submittedName>
</protein>
<sequence length="448" mass="51504">MFKNLALHRGTWIRKLRGEDEVCIAKSPAAVFASLLNLRRCIVAAGFFNAKAKRCLIDLFKRHRFAIAKLPVPTAELATSRPRANFSQQSSLLVPYETLKTQRFNLTKRRRVTSTTGFPYQQLVVLDCVVRFDENALVTNLIFLESRYFDCILCMDVLSVYRAVVDCLHGVVRFRPQCGEKWDFYGADSRSKIPLVSVMEMFSVDGARVKCRRFMDQQMREFRVTSCWFRKTVEEVERRRFVKLKRCVLEPAARGFLAIARRCRLKKLIRQRFAFTLKDSADGLCDDLKPADSYSYLESAGTLLKGNQQEMRNYMPSYKKCEFWLQKVVFFGHIISGDGISVDPSKVEAVINWPRPTSVPEIRSFMGLAGYYRQFIKDFSSIIKPITQLTQKNMPYVWTEACEASFLELKKRLTSAPVLTIPSGTGEFVVYCDASCREVVSLLMPLDN</sequence>
<dbReference type="InterPro" id="IPR041577">
    <property type="entry name" value="RT_RNaseH_2"/>
</dbReference>
<dbReference type="Gene3D" id="3.30.70.270">
    <property type="match status" value="1"/>
</dbReference>
<keyword evidence="1" id="KW-0511">Multifunctional enzyme</keyword>
<dbReference type="AlphaFoldDB" id="A0A2Z7B3R9"/>
<dbReference type="InterPro" id="IPR050951">
    <property type="entry name" value="Retrovirus_Pol_polyprotein"/>
</dbReference>
<keyword evidence="4" id="KW-1185">Reference proteome</keyword>
<dbReference type="SUPFAM" id="SSF56672">
    <property type="entry name" value="DNA/RNA polymerases"/>
    <property type="match status" value="1"/>
</dbReference>
<gene>
    <name evidence="3" type="ORF">F511_13392</name>
</gene>
<dbReference type="InterPro" id="IPR043502">
    <property type="entry name" value="DNA/RNA_pol_sf"/>
</dbReference>
<dbReference type="EMBL" id="KV010172">
    <property type="protein sequence ID" value="KZV28138.1"/>
    <property type="molecule type" value="Genomic_DNA"/>
</dbReference>